<evidence type="ECO:0000313" key="2">
    <source>
        <dbReference type="Proteomes" id="UP000789738"/>
    </source>
</evidence>
<evidence type="ECO:0000313" key="1">
    <source>
        <dbReference type="EMBL" id="CAG9713767.1"/>
    </source>
</evidence>
<accession>A0AA86K0N3</accession>
<organism evidence="1 2">
    <name type="scientific">Clostridium neonatale</name>
    <dbReference type="NCBI Taxonomy" id="137838"/>
    <lineage>
        <taxon>Bacteria</taxon>
        <taxon>Bacillati</taxon>
        <taxon>Bacillota</taxon>
        <taxon>Clostridia</taxon>
        <taxon>Eubacteriales</taxon>
        <taxon>Clostridiaceae</taxon>
        <taxon>Clostridium</taxon>
    </lineage>
</organism>
<proteinExistence type="predicted"/>
<dbReference type="Proteomes" id="UP000789738">
    <property type="component" value="Unassembled WGS sequence"/>
</dbReference>
<gene>
    <name evidence="1" type="ORF">CNEO_50060</name>
</gene>
<dbReference type="EMBL" id="CAKJVE010000005">
    <property type="protein sequence ID" value="CAG9713767.1"/>
    <property type="molecule type" value="Genomic_DNA"/>
</dbReference>
<sequence>MRGRTLRVPTIHEGYGARLRAKNGKECDRIEINRYNKYK</sequence>
<dbReference type="AlphaFoldDB" id="A0AA86K0N3"/>
<reference evidence="1" key="1">
    <citation type="submission" date="2021-10" db="EMBL/GenBank/DDBJ databases">
        <authorList>
            <person name="Mesa V."/>
        </authorList>
    </citation>
    <scope>NUCLEOTIDE SEQUENCE</scope>
    <source>
        <strain evidence="1">CC3_PB</strain>
    </source>
</reference>
<comment type="caution">
    <text evidence="1">The sequence shown here is derived from an EMBL/GenBank/DDBJ whole genome shotgun (WGS) entry which is preliminary data.</text>
</comment>
<name>A0AA86K0N3_9CLOT</name>
<protein>
    <submittedName>
        <fullName evidence="1">Uncharacterized protein</fullName>
    </submittedName>
</protein>